<accession>A0AAV6KPP9</accession>
<keyword evidence="4" id="KW-0449">Lipoprotein</keyword>
<dbReference type="GO" id="GO:0005794">
    <property type="term" value="C:Golgi apparatus"/>
    <property type="evidence" value="ECO:0007669"/>
    <property type="project" value="TreeGrafter"/>
</dbReference>
<evidence type="ECO:0000256" key="2">
    <source>
        <dbReference type="ARBA" id="ARBA00015736"/>
    </source>
</evidence>
<evidence type="ECO:0000256" key="3">
    <source>
        <dbReference type="ARBA" id="ARBA00022707"/>
    </source>
</evidence>
<dbReference type="AlphaFoldDB" id="A0AAV6KPP9"/>
<reference evidence="5" key="1">
    <citation type="submission" date="2020-08" db="EMBL/GenBank/DDBJ databases">
        <title>Plant Genome Project.</title>
        <authorList>
            <person name="Zhang R.-G."/>
        </authorList>
    </citation>
    <scope>NUCLEOTIDE SEQUENCE</scope>
    <source>
        <strain evidence="5">WSP0</strain>
        <tissue evidence="5">Leaf</tissue>
    </source>
</reference>
<dbReference type="EMBL" id="JACTNZ010000004">
    <property type="protein sequence ID" value="KAG5554632.1"/>
    <property type="molecule type" value="Genomic_DNA"/>
</dbReference>
<keyword evidence="6" id="KW-1185">Reference proteome</keyword>
<dbReference type="PANTHER" id="PTHR12895:SF9">
    <property type="entry name" value="DYMECLIN"/>
    <property type="match status" value="1"/>
</dbReference>
<dbReference type="PANTHER" id="PTHR12895">
    <property type="entry name" value="DYMECLIN"/>
    <property type="match status" value="1"/>
</dbReference>
<evidence type="ECO:0000313" key="5">
    <source>
        <dbReference type="EMBL" id="KAG5554632.1"/>
    </source>
</evidence>
<gene>
    <name evidence="5" type="ORF">RHGRI_012249</name>
</gene>
<evidence type="ECO:0000256" key="1">
    <source>
        <dbReference type="ARBA" id="ARBA00010603"/>
    </source>
</evidence>
<keyword evidence="3" id="KW-0519">Myristate</keyword>
<proteinExistence type="inferred from homology"/>
<sequence length="611" mass="69587">MWLVTLKCPSAQNNCYTRHLSKILIHLAWCLQECFSTSGVPPSSYMKAINATYISSVFLKYLIENAKTDTFEELYLSLDQSEAVPSNFSQDENIGSLVMRSALSFIGKVDVSPKTYLLHHELLNFMLVAMSTQLLSGPSPEPKDFHPFIDAAMVQETSLVGLVVRKLLFNYISRPRFTSNAASYDTFSEGNQPGVLQRVSSAAASFVLLPFSFFVSSSGEATRNPLVYNSLHVLLILIHYRKCVLETVKDRSDDSASSLPKENSYFSENPYCKALENAKDVDFDRIDIEGNAHSGPLVRLPFASLFDTLGMYLADETAVLLLYSLVHGNSDFLEYVLVRTDLDTLILPSVPWYQERLLHQTSLGSLMVIILIRTVKYNLSKLRDVYLHTNCLATLANMAPHVHRLSAYASQRLVSLFDMLSRKYSKLAELKSNKIQIGNGESRGDNLPEDMSTELHIYTDFLRIVLEILNAILTYALPRNPEVVYAIMHRQEVFQPYKNHPRFNELLENIFNVLDFFNSRMDAQRTDGEWSVEKVLQVIIINCRSWRGEGMKMFTQLHFTYEQESHPEEFFIPYVWQLALSRSVISFDPSSINLFPVDQPAEVSILFPQIF</sequence>
<organism evidence="5 6">
    <name type="scientific">Rhododendron griersonianum</name>
    <dbReference type="NCBI Taxonomy" id="479676"/>
    <lineage>
        <taxon>Eukaryota</taxon>
        <taxon>Viridiplantae</taxon>
        <taxon>Streptophyta</taxon>
        <taxon>Embryophyta</taxon>
        <taxon>Tracheophyta</taxon>
        <taxon>Spermatophyta</taxon>
        <taxon>Magnoliopsida</taxon>
        <taxon>eudicotyledons</taxon>
        <taxon>Gunneridae</taxon>
        <taxon>Pentapetalae</taxon>
        <taxon>asterids</taxon>
        <taxon>Ericales</taxon>
        <taxon>Ericaceae</taxon>
        <taxon>Ericoideae</taxon>
        <taxon>Rhodoreae</taxon>
        <taxon>Rhododendron</taxon>
    </lineage>
</organism>
<dbReference type="Pfam" id="PF09742">
    <property type="entry name" value="Dymeclin"/>
    <property type="match status" value="1"/>
</dbReference>
<name>A0AAV6KPP9_9ERIC</name>
<evidence type="ECO:0000313" key="6">
    <source>
        <dbReference type="Proteomes" id="UP000823749"/>
    </source>
</evidence>
<dbReference type="GO" id="GO:0007030">
    <property type="term" value="P:Golgi organization"/>
    <property type="evidence" value="ECO:0007669"/>
    <property type="project" value="TreeGrafter"/>
</dbReference>
<comment type="caution">
    <text evidence="5">The sequence shown here is derived from an EMBL/GenBank/DDBJ whole genome shotgun (WGS) entry which is preliminary data.</text>
</comment>
<evidence type="ECO:0000256" key="4">
    <source>
        <dbReference type="ARBA" id="ARBA00023288"/>
    </source>
</evidence>
<protein>
    <recommendedName>
        <fullName evidence="2">Dymeclin</fullName>
    </recommendedName>
</protein>
<dbReference type="InterPro" id="IPR019142">
    <property type="entry name" value="Dymeclin"/>
</dbReference>
<dbReference type="Proteomes" id="UP000823749">
    <property type="component" value="Chromosome 4"/>
</dbReference>
<comment type="similarity">
    <text evidence="1">Belongs to the dymeclin family.</text>
</comment>